<dbReference type="AlphaFoldDB" id="A0A0C9LTI0"/>
<feature type="compositionally biased region" description="Polar residues" evidence="4">
    <location>
        <begin position="216"/>
        <end position="233"/>
    </location>
</feature>
<dbReference type="SUPFAM" id="SSF47923">
    <property type="entry name" value="Ypt/Rab-GAP domain of gyp1p"/>
    <property type="match status" value="2"/>
</dbReference>
<evidence type="ECO:0000256" key="3">
    <source>
        <dbReference type="ARBA" id="ARBA00082648"/>
    </source>
</evidence>
<feature type="compositionally biased region" description="Polar residues" evidence="4">
    <location>
        <begin position="9"/>
        <end position="18"/>
    </location>
</feature>
<evidence type="ECO:0000313" key="6">
    <source>
        <dbReference type="EMBL" id="GAN03755.1"/>
    </source>
</evidence>
<dbReference type="PROSITE" id="PS50086">
    <property type="entry name" value="TBC_RABGAP"/>
    <property type="match status" value="1"/>
</dbReference>
<feature type="region of interest" description="Disordered" evidence="4">
    <location>
        <begin position="1"/>
        <end position="21"/>
    </location>
</feature>
<evidence type="ECO:0000256" key="2">
    <source>
        <dbReference type="ARBA" id="ARBA00072091"/>
    </source>
</evidence>
<sequence length="760" mass="87246">MINDPRVSTHPSLTSANGNEKEDTPVKLLYSKSKVYVHPSNNVNDFIPGYMSIVEKAHNEYLIAWTPEALIPSKDMDAFVRVNVNPKNTDQVELASVMVSSEAEEYTLYAVSASIDTINSLLIRAPSFAKWYGSIVINFNDGHCSGPFWFHDDESKSTMLQKNTQGGKFTSKEDAQVRWGGDEFVERLGQLITVVKSNDTENLYLVGKAANHKQTARNSTPKTGASGASTNSNVFESTQMDPFVASLKEARWNILEKLSRVTKFSRDAAVSFLSNPASKPLMPLFPPSVQEMCNNETVKQTIDDYDSARIFLAKWAAGLAAQSENSAPRDRKYRNVGVWGHDGWEEDTALGVFEILNSENDFSIPTHTRTKPVSQAEWKSYFDADGKLSVGEPAVRRNIFCGGLDPSVRKEAWLFLNGVYPWSSTAADRERINEEKRHAFKSREEYHQLRNKWLQDQEYKESEMFKDQKHRIGTAIDGQDKDVHRTDRTVDIYVDESMPNPDPFMHVGTNKHLEILKSILCTYNVYNTELGYVQGMSDLLSPLYAIIGEEPLSFWAFAGFMERMKSNFYTDQSGMHKQLLTMDLLLQFMDPSLYKHFQRTDSTNFFFCFRWLLVWYKREFPWKDMLSLWEVLWTDYLTDRFHLFIALSILDQHRDVIIEYLKNFDEILKYINDLSMTINLEETLQRAEILYYQFRQRVQAVDNKREQLEISLSNKSGLTDVQRSGAKEDLSRLPVVNELLREILASSYADIAASNEKHIE</sequence>
<dbReference type="InterPro" id="IPR021935">
    <property type="entry name" value="SGSM1/2_RBD"/>
</dbReference>
<proteinExistence type="predicted"/>
<dbReference type="STRING" id="91626.A0A0C9LTI0"/>
<dbReference type="PANTHER" id="PTHR22957:SF502">
    <property type="entry name" value="SMALL G PROTEIN SIGNALING MODULATOR 2-RELATED"/>
    <property type="match status" value="1"/>
</dbReference>
<name>A0A0C9LTI0_9FUNG</name>
<keyword evidence="7" id="KW-1185">Reference proteome</keyword>
<dbReference type="OrthoDB" id="10264062at2759"/>
<feature type="region of interest" description="Disordered" evidence="4">
    <location>
        <begin position="210"/>
        <end position="233"/>
    </location>
</feature>
<evidence type="ECO:0000256" key="1">
    <source>
        <dbReference type="ARBA" id="ARBA00022468"/>
    </source>
</evidence>
<dbReference type="GO" id="GO:0005096">
    <property type="term" value="F:GTPase activator activity"/>
    <property type="evidence" value="ECO:0007669"/>
    <property type="project" value="UniProtKB-KW"/>
</dbReference>
<accession>A0A0C9LTI0</accession>
<evidence type="ECO:0000313" key="7">
    <source>
        <dbReference type="Proteomes" id="UP000053815"/>
    </source>
</evidence>
<dbReference type="Gene3D" id="2.30.29.230">
    <property type="match status" value="1"/>
</dbReference>
<gene>
    <name evidence="6" type="ORF">MAM1_0047d03210</name>
</gene>
<dbReference type="SMART" id="SM00164">
    <property type="entry name" value="TBC"/>
    <property type="match status" value="1"/>
</dbReference>
<protein>
    <recommendedName>
        <fullName evidence="2">GTPase-activating protein GYP7</fullName>
    </recommendedName>
    <alternativeName>
        <fullName evidence="3">GAP for YPT7</fullName>
    </alternativeName>
</protein>
<feature type="domain" description="Rab-GAP TBC" evidence="5">
    <location>
        <begin position="403"/>
        <end position="636"/>
    </location>
</feature>
<dbReference type="Pfam" id="PF12068">
    <property type="entry name" value="PH_RBD"/>
    <property type="match status" value="1"/>
</dbReference>
<dbReference type="Proteomes" id="UP000053815">
    <property type="component" value="Unassembled WGS sequence"/>
</dbReference>
<evidence type="ECO:0000259" key="5">
    <source>
        <dbReference type="PROSITE" id="PS50086"/>
    </source>
</evidence>
<dbReference type="Pfam" id="PF00566">
    <property type="entry name" value="RabGAP-TBC"/>
    <property type="match status" value="1"/>
</dbReference>
<keyword evidence="1" id="KW-0343">GTPase activation</keyword>
<evidence type="ECO:0000256" key="4">
    <source>
        <dbReference type="SAM" id="MobiDB-lite"/>
    </source>
</evidence>
<dbReference type="InterPro" id="IPR035969">
    <property type="entry name" value="Rab-GAP_TBC_sf"/>
</dbReference>
<reference evidence="6" key="1">
    <citation type="submission" date="2014-09" db="EMBL/GenBank/DDBJ databases">
        <title>Draft genome sequence of an oleaginous Mucoromycotina fungus Mucor ambiguus NBRC6742.</title>
        <authorList>
            <person name="Takeda I."/>
            <person name="Yamane N."/>
            <person name="Morita T."/>
            <person name="Tamano K."/>
            <person name="Machida M."/>
            <person name="Baker S."/>
            <person name="Koike H."/>
        </authorList>
    </citation>
    <scope>NUCLEOTIDE SEQUENCE</scope>
    <source>
        <strain evidence="6">NBRC 6742</strain>
    </source>
</reference>
<dbReference type="PANTHER" id="PTHR22957">
    <property type="entry name" value="TBC1 DOMAIN FAMILY MEMBER GTPASE-ACTIVATING PROTEIN"/>
    <property type="match status" value="1"/>
</dbReference>
<dbReference type="InterPro" id="IPR000195">
    <property type="entry name" value="Rab-GAP-TBC_dom"/>
</dbReference>
<dbReference type="Gene3D" id="1.10.472.80">
    <property type="entry name" value="Ypt/Rab-GAP domain of gyp1p, domain 3"/>
    <property type="match status" value="1"/>
</dbReference>
<dbReference type="GO" id="GO:0005737">
    <property type="term" value="C:cytoplasm"/>
    <property type="evidence" value="ECO:0007669"/>
    <property type="project" value="UniProtKB-ARBA"/>
</dbReference>
<dbReference type="Gene3D" id="1.10.8.270">
    <property type="entry name" value="putative rabgap domain of human tbc1 domain family member 14 like domains"/>
    <property type="match status" value="1"/>
</dbReference>
<dbReference type="EMBL" id="DF836336">
    <property type="protein sequence ID" value="GAN03755.1"/>
    <property type="molecule type" value="Genomic_DNA"/>
</dbReference>
<dbReference type="FunFam" id="1.10.472.80:FF:000005">
    <property type="entry name" value="TBC1 domain family member 15"/>
    <property type="match status" value="1"/>
</dbReference>
<organism evidence="6">
    <name type="scientific">Mucor ambiguus</name>
    <dbReference type="NCBI Taxonomy" id="91626"/>
    <lineage>
        <taxon>Eukaryota</taxon>
        <taxon>Fungi</taxon>
        <taxon>Fungi incertae sedis</taxon>
        <taxon>Mucoromycota</taxon>
        <taxon>Mucoromycotina</taxon>
        <taxon>Mucoromycetes</taxon>
        <taxon>Mucorales</taxon>
        <taxon>Mucorineae</taxon>
        <taxon>Mucoraceae</taxon>
        <taxon>Mucor</taxon>
    </lineage>
</organism>